<keyword evidence="3" id="KW-1185">Reference proteome</keyword>
<feature type="transmembrane region" description="Helical" evidence="1">
    <location>
        <begin position="168"/>
        <end position="189"/>
    </location>
</feature>
<protein>
    <submittedName>
        <fullName evidence="2">Lig_chan-Glu_bd domain-containing protein</fullName>
    </submittedName>
</protein>
<comment type="caution">
    <text evidence="2">The sequence shown here is derived from an EMBL/GenBank/DDBJ whole genome shotgun (WGS) entry which is preliminary data.</text>
</comment>
<organism evidence="2 3">
    <name type="scientific">Trichonephila inaurata madagascariensis</name>
    <dbReference type="NCBI Taxonomy" id="2747483"/>
    <lineage>
        <taxon>Eukaryota</taxon>
        <taxon>Metazoa</taxon>
        <taxon>Ecdysozoa</taxon>
        <taxon>Arthropoda</taxon>
        <taxon>Chelicerata</taxon>
        <taxon>Arachnida</taxon>
        <taxon>Araneae</taxon>
        <taxon>Araneomorphae</taxon>
        <taxon>Entelegynae</taxon>
        <taxon>Araneoidea</taxon>
        <taxon>Nephilidae</taxon>
        <taxon>Trichonephila</taxon>
        <taxon>Trichonephila inaurata</taxon>
    </lineage>
</organism>
<evidence type="ECO:0000256" key="1">
    <source>
        <dbReference type="SAM" id="Phobius"/>
    </source>
</evidence>
<name>A0A8X7C0A0_9ARAC</name>
<evidence type="ECO:0000313" key="2">
    <source>
        <dbReference type="EMBL" id="GFY51871.1"/>
    </source>
</evidence>
<proteinExistence type="predicted"/>
<reference evidence="2" key="1">
    <citation type="submission" date="2020-08" db="EMBL/GenBank/DDBJ databases">
        <title>Multicomponent nature underlies the extraordinary mechanical properties of spider dragline silk.</title>
        <authorList>
            <person name="Kono N."/>
            <person name="Nakamura H."/>
            <person name="Mori M."/>
            <person name="Yoshida Y."/>
            <person name="Ohtoshi R."/>
            <person name="Malay A.D."/>
            <person name="Moran D.A.P."/>
            <person name="Tomita M."/>
            <person name="Numata K."/>
            <person name="Arakawa K."/>
        </authorList>
    </citation>
    <scope>NUCLEOTIDE SEQUENCE</scope>
</reference>
<dbReference type="SUPFAM" id="SSF53850">
    <property type="entry name" value="Periplasmic binding protein-like II"/>
    <property type="match status" value="1"/>
</dbReference>
<dbReference type="AlphaFoldDB" id="A0A8X7C0A0"/>
<sequence>MPEKVPVPKTFKELSKQVLSGKYKCLAPIGTIDKDLLLRSGIDYMVKLGEAIEKNDWKYSYTKNFADLFDDSVAVITARKSLQFFLGSPPYVKVKMSDEYFGVWNMGIALKKGFCCSERLNDVLHGIISGGLYEELLEMQVFAETLHKRLELQHEEPEFQLTLQDLKLPFSVLFVGYSFAFGAFLLEILSPKHLDIFRS</sequence>
<dbReference type="OrthoDB" id="6117597at2759"/>
<dbReference type="EMBL" id="BMAV01008345">
    <property type="protein sequence ID" value="GFY51871.1"/>
    <property type="molecule type" value="Genomic_DNA"/>
</dbReference>
<keyword evidence="1" id="KW-0812">Transmembrane</keyword>
<accession>A0A8X7C0A0</accession>
<keyword evidence="1" id="KW-1133">Transmembrane helix</keyword>
<evidence type="ECO:0000313" key="3">
    <source>
        <dbReference type="Proteomes" id="UP000886998"/>
    </source>
</evidence>
<dbReference type="Proteomes" id="UP000886998">
    <property type="component" value="Unassembled WGS sequence"/>
</dbReference>
<gene>
    <name evidence="2" type="primary">AVEN_106369_1</name>
    <name evidence="2" type="ORF">TNIN_147061</name>
</gene>
<keyword evidence="1" id="KW-0472">Membrane</keyword>